<accession>A0A4U6WH19</accession>
<dbReference type="AlphaFoldDB" id="A0A4U6WH19"/>
<reference evidence="1" key="1">
    <citation type="submission" date="2019-03" db="EMBL/GenBank/DDBJ databases">
        <title>WGS assembly of Setaria viridis.</title>
        <authorList>
            <person name="Huang P."/>
            <person name="Jenkins J."/>
            <person name="Grimwood J."/>
            <person name="Barry K."/>
            <person name="Healey A."/>
            <person name="Mamidi S."/>
            <person name="Sreedasyam A."/>
            <person name="Shu S."/>
            <person name="Feldman M."/>
            <person name="Wu J."/>
            <person name="Yu Y."/>
            <person name="Chen C."/>
            <person name="Johnson J."/>
            <person name="Rokhsar D."/>
            <person name="Baxter I."/>
            <person name="Schmutz J."/>
            <person name="Brutnell T."/>
            <person name="Kellogg E."/>
        </authorList>
    </citation>
    <scope>NUCLEOTIDE SEQUENCE [LARGE SCALE GENOMIC DNA]</scope>
</reference>
<gene>
    <name evidence="1" type="ORF">SEVIR_1G357350v2</name>
</gene>
<organism evidence="1 2">
    <name type="scientific">Setaria viridis</name>
    <name type="common">Green bristlegrass</name>
    <name type="synonym">Setaria italica subsp. viridis</name>
    <dbReference type="NCBI Taxonomy" id="4556"/>
    <lineage>
        <taxon>Eukaryota</taxon>
        <taxon>Viridiplantae</taxon>
        <taxon>Streptophyta</taxon>
        <taxon>Embryophyta</taxon>
        <taxon>Tracheophyta</taxon>
        <taxon>Spermatophyta</taxon>
        <taxon>Magnoliopsida</taxon>
        <taxon>Liliopsida</taxon>
        <taxon>Poales</taxon>
        <taxon>Poaceae</taxon>
        <taxon>PACMAD clade</taxon>
        <taxon>Panicoideae</taxon>
        <taxon>Panicodae</taxon>
        <taxon>Paniceae</taxon>
        <taxon>Cenchrinae</taxon>
        <taxon>Setaria</taxon>
    </lineage>
</organism>
<evidence type="ECO:0000313" key="2">
    <source>
        <dbReference type="Proteomes" id="UP000298652"/>
    </source>
</evidence>
<keyword evidence="2" id="KW-1185">Reference proteome</keyword>
<dbReference type="EMBL" id="CM016552">
    <property type="protein sequence ID" value="TKW42032.1"/>
    <property type="molecule type" value="Genomic_DNA"/>
</dbReference>
<name>A0A4U6WH19_SETVI</name>
<sequence>MLTLFFMERCISIAFLQCVSNEAAKCTTSEP</sequence>
<evidence type="ECO:0000313" key="1">
    <source>
        <dbReference type="EMBL" id="TKW42032.1"/>
    </source>
</evidence>
<proteinExistence type="predicted"/>
<protein>
    <submittedName>
        <fullName evidence="1">Uncharacterized protein</fullName>
    </submittedName>
</protein>
<dbReference type="Proteomes" id="UP000298652">
    <property type="component" value="Chromosome 1"/>
</dbReference>
<dbReference type="Gramene" id="TKW42032">
    <property type="protein sequence ID" value="TKW42032"/>
    <property type="gene ID" value="SEVIR_1G357350v2"/>
</dbReference>